<feature type="non-terminal residue" evidence="5">
    <location>
        <position position="1"/>
    </location>
</feature>
<dbReference type="Pfam" id="PF00465">
    <property type="entry name" value="Fe-ADH"/>
    <property type="match status" value="1"/>
</dbReference>
<dbReference type="InterPro" id="IPR039697">
    <property type="entry name" value="Alcohol_dehydrogenase_Fe"/>
</dbReference>
<dbReference type="Pfam" id="PF25137">
    <property type="entry name" value="ADH_Fe_C"/>
    <property type="match status" value="1"/>
</dbReference>
<dbReference type="Gene3D" id="1.20.1090.10">
    <property type="entry name" value="Dehydroquinate synthase-like - alpha domain"/>
    <property type="match status" value="1"/>
</dbReference>
<dbReference type="InterPro" id="IPR056798">
    <property type="entry name" value="ADH_Fe_C"/>
</dbReference>
<evidence type="ECO:0000256" key="1">
    <source>
        <dbReference type="ARBA" id="ARBA00007358"/>
    </source>
</evidence>
<evidence type="ECO:0000259" key="4">
    <source>
        <dbReference type="Pfam" id="PF25137"/>
    </source>
</evidence>
<dbReference type="Gene3D" id="3.40.50.1970">
    <property type="match status" value="1"/>
</dbReference>
<gene>
    <name evidence="5" type="ORF">S12H4_53665</name>
</gene>
<dbReference type="PANTHER" id="PTHR11496">
    <property type="entry name" value="ALCOHOL DEHYDROGENASE"/>
    <property type="match status" value="1"/>
</dbReference>
<dbReference type="SUPFAM" id="SSF56796">
    <property type="entry name" value="Dehydroquinate synthase-like"/>
    <property type="match status" value="1"/>
</dbReference>
<comment type="similarity">
    <text evidence="1">Belongs to the iron-containing alcohol dehydrogenase family.</text>
</comment>
<dbReference type="FunFam" id="3.40.50.1970:FF:000003">
    <property type="entry name" value="Alcohol dehydrogenase, iron-containing"/>
    <property type="match status" value="1"/>
</dbReference>
<dbReference type="GO" id="GO:0046872">
    <property type="term" value="F:metal ion binding"/>
    <property type="evidence" value="ECO:0007669"/>
    <property type="project" value="InterPro"/>
</dbReference>
<feature type="non-terminal residue" evidence="5">
    <location>
        <position position="233"/>
    </location>
</feature>
<evidence type="ECO:0000256" key="2">
    <source>
        <dbReference type="ARBA" id="ARBA00023002"/>
    </source>
</evidence>
<protein>
    <submittedName>
        <fullName evidence="5">Uncharacterized protein</fullName>
    </submittedName>
</protein>
<dbReference type="GO" id="GO:0004022">
    <property type="term" value="F:alcohol dehydrogenase (NAD+) activity"/>
    <property type="evidence" value="ECO:0007669"/>
    <property type="project" value="TreeGrafter"/>
</dbReference>
<dbReference type="InterPro" id="IPR001670">
    <property type="entry name" value="ADH_Fe/GldA"/>
</dbReference>
<dbReference type="PANTHER" id="PTHR11496:SF102">
    <property type="entry name" value="ALCOHOL DEHYDROGENASE 4"/>
    <property type="match status" value="1"/>
</dbReference>
<organism evidence="5">
    <name type="scientific">marine sediment metagenome</name>
    <dbReference type="NCBI Taxonomy" id="412755"/>
    <lineage>
        <taxon>unclassified sequences</taxon>
        <taxon>metagenomes</taxon>
        <taxon>ecological metagenomes</taxon>
    </lineage>
</organism>
<feature type="domain" description="Fe-containing alcohol dehydrogenase-like C-terminal" evidence="4">
    <location>
        <begin position="165"/>
        <end position="233"/>
    </location>
</feature>
<dbReference type="AlphaFoldDB" id="X1TFE8"/>
<proteinExistence type="inferred from homology"/>
<comment type="caution">
    <text evidence="5">The sequence shown here is derived from an EMBL/GenBank/DDBJ whole genome shotgun (WGS) entry which is preliminary data.</text>
</comment>
<evidence type="ECO:0000313" key="5">
    <source>
        <dbReference type="EMBL" id="GAJ04028.1"/>
    </source>
</evidence>
<keyword evidence="2" id="KW-0560">Oxidoreductase</keyword>
<accession>X1TFE8</accession>
<name>X1TFE8_9ZZZZ</name>
<feature type="domain" description="Alcohol dehydrogenase iron-type/glycerol dehydrogenase GldA" evidence="3">
    <location>
        <begin position="2"/>
        <end position="153"/>
    </location>
</feature>
<dbReference type="EMBL" id="BARW01034199">
    <property type="protein sequence ID" value="GAJ04028.1"/>
    <property type="molecule type" value="Genomic_DNA"/>
</dbReference>
<evidence type="ECO:0000259" key="3">
    <source>
        <dbReference type="Pfam" id="PF00465"/>
    </source>
</evidence>
<reference evidence="5" key="1">
    <citation type="journal article" date="2014" name="Front. Microbiol.">
        <title>High frequency of phylogenetically diverse reductive dehalogenase-homologous genes in deep subseafloor sedimentary metagenomes.</title>
        <authorList>
            <person name="Kawai M."/>
            <person name="Futagami T."/>
            <person name="Toyoda A."/>
            <person name="Takaki Y."/>
            <person name="Nishi S."/>
            <person name="Hori S."/>
            <person name="Arai W."/>
            <person name="Tsubouchi T."/>
            <person name="Morono Y."/>
            <person name="Uchiyama I."/>
            <person name="Ito T."/>
            <person name="Fujiyama A."/>
            <person name="Inagaki F."/>
            <person name="Takami H."/>
        </authorList>
    </citation>
    <scope>NUCLEOTIDE SEQUENCE</scope>
    <source>
        <strain evidence="5">Expedition CK06-06</strain>
    </source>
</reference>
<sequence length="233" mass="24898">KFGNNVLYVIGGSSLKNSGKWDEIESRMQKNNTSFSSISVYGEPTPKFVDDAVTKFRNHEIDVIVGIGGGSVIDAGKAISAMLPKKDSIKNYLEGVGIKTHDGKKIPYIAVPTTSGTGSEATKNAVITEVGIEGFKKSLRHDNLIPNYTVIDPELVLSCPNSVSASCGMDAFTQLLEAFVSLKANLITDTFAMSGMKKMKDAIIPVCNEKKSDINLRSAMAYGALLSGIVLAN</sequence>